<gene>
    <name evidence="1" type="ORF">EVAR_79908_1</name>
</gene>
<dbReference type="AlphaFoldDB" id="A0A4C1TZF2"/>
<dbReference type="Proteomes" id="UP000299102">
    <property type="component" value="Unassembled WGS sequence"/>
</dbReference>
<accession>A0A4C1TZF2</accession>
<comment type="caution">
    <text evidence="1">The sequence shown here is derived from an EMBL/GenBank/DDBJ whole genome shotgun (WGS) entry which is preliminary data.</text>
</comment>
<dbReference type="EMBL" id="BGZK01000106">
    <property type="protein sequence ID" value="GBP19308.1"/>
    <property type="molecule type" value="Genomic_DNA"/>
</dbReference>
<organism evidence="1 2">
    <name type="scientific">Eumeta variegata</name>
    <name type="common">Bagworm moth</name>
    <name type="synonym">Eumeta japonica</name>
    <dbReference type="NCBI Taxonomy" id="151549"/>
    <lineage>
        <taxon>Eukaryota</taxon>
        <taxon>Metazoa</taxon>
        <taxon>Ecdysozoa</taxon>
        <taxon>Arthropoda</taxon>
        <taxon>Hexapoda</taxon>
        <taxon>Insecta</taxon>
        <taxon>Pterygota</taxon>
        <taxon>Neoptera</taxon>
        <taxon>Endopterygota</taxon>
        <taxon>Lepidoptera</taxon>
        <taxon>Glossata</taxon>
        <taxon>Ditrysia</taxon>
        <taxon>Tineoidea</taxon>
        <taxon>Psychidae</taxon>
        <taxon>Oiketicinae</taxon>
        <taxon>Eumeta</taxon>
    </lineage>
</organism>
<protein>
    <submittedName>
        <fullName evidence="1">Uncharacterized protein</fullName>
    </submittedName>
</protein>
<sequence>MERQHVVGSPCVARAHSEHLHVGLTVPQCECDRNKCAIKTHPGEPVVTVSNMLVTPLWMRVSVDGDDYLLSDDSRVRLHLEMNRKKDEVLSESDLPTQ</sequence>
<evidence type="ECO:0000313" key="1">
    <source>
        <dbReference type="EMBL" id="GBP19308.1"/>
    </source>
</evidence>
<name>A0A4C1TZF2_EUMVA</name>
<proteinExistence type="predicted"/>
<reference evidence="1 2" key="1">
    <citation type="journal article" date="2019" name="Commun. Biol.">
        <title>The bagworm genome reveals a unique fibroin gene that provides high tensile strength.</title>
        <authorList>
            <person name="Kono N."/>
            <person name="Nakamura H."/>
            <person name="Ohtoshi R."/>
            <person name="Tomita M."/>
            <person name="Numata K."/>
            <person name="Arakawa K."/>
        </authorList>
    </citation>
    <scope>NUCLEOTIDE SEQUENCE [LARGE SCALE GENOMIC DNA]</scope>
</reference>
<keyword evidence="2" id="KW-1185">Reference proteome</keyword>
<evidence type="ECO:0000313" key="2">
    <source>
        <dbReference type="Proteomes" id="UP000299102"/>
    </source>
</evidence>